<evidence type="ECO:0000256" key="8">
    <source>
        <dbReference type="HAMAP-Rule" id="MF_01518"/>
    </source>
</evidence>
<dbReference type="Gene3D" id="3.20.20.140">
    <property type="entry name" value="Metal-dependent hydrolases"/>
    <property type="match status" value="1"/>
</dbReference>
<evidence type="ECO:0000256" key="7">
    <source>
        <dbReference type="ARBA" id="ARBA00069718"/>
    </source>
</evidence>
<evidence type="ECO:0000256" key="4">
    <source>
        <dbReference type="ARBA" id="ARBA00022801"/>
    </source>
</evidence>
<keyword evidence="12" id="KW-1185">Reference proteome</keyword>
<comment type="catalytic activity">
    <reaction evidence="6 8">
        <text>adenine + H2O + H(+) = hypoxanthine + NH4(+)</text>
        <dbReference type="Rhea" id="RHEA:23688"/>
        <dbReference type="ChEBI" id="CHEBI:15377"/>
        <dbReference type="ChEBI" id="CHEBI:15378"/>
        <dbReference type="ChEBI" id="CHEBI:16708"/>
        <dbReference type="ChEBI" id="CHEBI:17368"/>
        <dbReference type="ChEBI" id="CHEBI:28938"/>
        <dbReference type="EC" id="3.5.4.2"/>
    </reaction>
</comment>
<evidence type="ECO:0000256" key="1">
    <source>
        <dbReference type="ARBA" id="ARBA00001936"/>
    </source>
</evidence>
<dbReference type="InterPro" id="IPR006679">
    <property type="entry name" value="Adenine_deam"/>
</dbReference>
<dbReference type="EMBL" id="CP002394">
    <property type="protein sequence ID" value="ADU30269.1"/>
    <property type="molecule type" value="Genomic_DNA"/>
</dbReference>
<evidence type="ECO:0000313" key="11">
    <source>
        <dbReference type="EMBL" id="ADU30269.1"/>
    </source>
</evidence>
<dbReference type="KEGG" id="bco:Bcell_2007"/>
<evidence type="ECO:0000313" key="12">
    <source>
        <dbReference type="Proteomes" id="UP000001401"/>
    </source>
</evidence>
<dbReference type="HAMAP" id="MF_01518">
    <property type="entry name" value="Adenine_deamin"/>
    <property type="match status" value="1"/>
</dbReference>
<evidence type="ECO:0000256" key="6">
    <source>
        <dbReference type="ARBA" id="ARBA00047720"/>
    </source>
</evidence>
<dbReference type="OrthoDB" id="9775607at2"/>
<dbReference type="HOGENOM" id="CLU_027935_0_0_9"/>
<name>E6U0V7_EVAC2</name>
<dbReference type="Gene3D" id="2.30.40.10">
    <property type="entry name" value="Urease, subunit C, domain 1"/>
    <property type="match status" value="1"/>
</dbReference>
<organism evidence="11 12">
    <name type="scientific">Evansella cellulosilytica (strain ATCC 21833 / DSM 2522 / FERM P-1141 / JCM 9156 / N-4)</name>
    <name type="common">Bacillus cellulosilyticus</name>
    <dbReference type="NCBI Taxonomy" id="649639"/>
    <lineage>
        <taxon>Bacteria</taxon>
        <taxon>Bacillati</taxon>
        <taxon>Bacillota</taxon>
        <taxon>Bacilli</taxon>
        <taxon>Bacillales</taxon>
        <taxon>Bacillaceae</taxon>
        <taxon>Evansella</taxon>
    </lineage>
</organism>
<dbReference type="InterPro" id="IPR032466">
    <property type="entry name" value="Metal_Hydrolase"/>
</dbReference>
<dbReference type="STRING" id="649639.Bcell_2007"/>
<dbReference type="Proteomes" id="UP000001401">
    <property type="component" value="Chromosome"/>
</dbReference>
<sequence>MKVKKDVLKKRLAVAARKTPADKVFKNGQIIDVFNGTLMTGDVAIVDDTIVGIGDFEGHIEIDATNKYISPGFIDSHVHIESSMVTPSQFARVVLPHGVTTVIADPHEIANVSGTIGIEFMLDDSEGIPLHVFLMLPSCVPATPFENSGANLQAKDLAQFYTHPRVLGLGEVMDYPSVHHNDDVMIEKIFGAQVNGKIIDGHAAGLNNNAINVYRTAGIRTDHEAVTKEEAEERLKRGMYLLIREGSVAKDLTQLLKVVTNSNSRRCAFCTDDKHIDDLIQEGSVDHNVRLAIQKGISPITAIQMATINAAECYKLDNKGAIAPGFDADIILLDSLQDIAIDEVYSSGQLVAKKGRFLIKEEIGIKPGEDIISSVHATEITEKDITLSINEKQLANVISIIPNSLITKHIVKEVKGREGAFVSDIENDLLKLAVIERHHYTGNVGLGIVHGLKLKRGAIATTIAHDSHNMIVTGTSDKDMLFAIKSVEEIGGGLVVVSEEKVIASLPLHIAGLITDDDYEIVYKKLNHINDALSDIGISQDFNPFLTLSFLALPVIPALKLTDIGLFNVDQFKHINLFET</sequence>
<evidence type="ECO:0000256" key="5">
    <source>
        <dbReference type="ARBA" id="ARBA00023211"/>
    </source>
</evidence>
<dbReference type="PANTHER" id="PTHR11113">
    <property type="entry name" value="N-ACETYLGLUCOSAMINE-6-PHOSPHATE DEACETYLASE"/>
    <property type="match status" value="1"/>
</dbReference>
<evidence type="ECO:0000259" key="10">
    <source>
        <dbReference type="Pfam" id="PF13382"/>
    </source>
</evidence>
<reference evidence="11 12" key="1">
    <citation type="submission" date="2010-12" db="EMBL/GenBank/DDBJ databases">
        <title>Complete sequence of Bacillus cellulosilyticus DSM 2522.</title>
        <authorList>
            <consortium name="US DOE Joint Genome Institute"/>
            <person name="Lucas S."/>
            <person name="Copeland A."/>
            <person name="Lapidus A."/>
            <person name="Cheng J.-F."/>
            <person name="Bruce D."/>
            <person name="Goodwin L."/>
            <person name="Pitluck S."/>
            <person name="Chertkov O."/>
            <person name="Detter J.C."/>
            <person name="Han C."/>
            <person name="Tapia R."/>
            <person name="Land M."/>
            <person name="Hauser L."/>
            <person name="Jeffries C."/>
            <person name="Kyrpides N."/>
            <person name="Ivanova N."/>
            <person name="Mikhailova N."/>
            <person name="Brumm P."/>
            <person name="Mead D."/>
            <person name="Woyke T."/>
        </authorList>
    </citation>
    <scope>NUCLEOTIDE SEQUENCE [LARGE SCALE GENOMIC DNA]</scope>
    <source>
        <strain evidence="12">ATCC 21833 / DSM 2522 / FERM P-1141 / JCM 9156 / N-4</strain>
    </source>
</reference>
<gene>
    <name evidence="8" type="primary">ade</name>
    <name evidence="11" type="ordered locus">Bcell_2007</name>
</gene>
<evidence type="ECO:0000259" key="9">
    <source>
        <dbReference type="Pfam" id="PF01979"/>
    </source>
</evidence>
<dbReference type="FunFam" id="3.20.20.140:FF:000016">
    <property type="entry name" value="Adenine deaminase"/>
    <property type="match status" value="1"/>
</dbReference>
<dbReference type="Pfam" id="PF01979">
    <property type="entry name" value="Amidohydro_1"/>
    <property type="match status" value="1"/>
</dbReference>
<dbReference type="SUPFAM" id="SSF51338">
    <property type="entry name" value="Composite domain of metallo-dependent hydrolases"/>
    <property type="match status" value="1"/>
</dbReference>
<dbReference type="eggNOG" id="COG1001">
    <property type="taxonomic scope" value="Bacteria"/>
</dbReference>
<feature type="domain" description="Adenine deaminase C-terminal" evidence="10">
    <location>
        <begin position="405"/>
        <end position="573"/>
    </location>
</feature>
<dbReference type="RefSeq" id="WP_013488605.1">
    <property type="nucleotide sequence ID" value="NC_014829.1"/>
</dbReference>
<protein>
    <recommendedName>
        <fullName evidence="7 8">Adenine deaminase</fullName>
        <shortName evidence="8">Adenase</shortName>
        <shortName evidence="8">Adenine aminase</shortName>
        <ecNumber evidence="3 8">3.5.4.2</ecNumber>
    </recommendedName>
</protein>
<dbReference type="PANTHER" id="PTHR11113:SF2">
    <property type="entry name" value="ADENINE DEAMINASE"/>
    <property type="match status" value="1"/>
</dbReference>
<dbReference type="InterPro" id="IPR011059">
    <property type="entry name" value="Metal-dep_hydrolase_composite"/>
</dbReference>
<dbReference type="GO" id="GO:0000034">
    <property type="term" value="F:adenine deaminase activity"/>
    <property type="evidence" value="ECO:0007669"/>
    <property type="project" value="UniProtKB-UniRule"/>
</dbReference>
<accession>E6U0V7</accession>
<keyword evidence="4 8" id="KW-0378">Hydrolase</keyword>
<dbReference type="GO" id="GO:0006146">
    <property type="term" value="P:adenine catabolic process"/>
    <property type="evidence" value="ECO:0007669"/>
    <property type="project" value="InterPro"/>
</dbReference>
<dbReference type="NCBIfam" id="TIGR01178">
    <property type="entry name" value="ade"/>
    <property type="match status" value="1"/>
</dbReference>
<comment type="cofactor">
    <cofactor evidence="1 8">
        <name>Mn(2+)</name>
        <dbReference type="ChEBI" id="CHEBI:29035"/>
    </cofactor>
</comment>
<dbReference type="EC" id="3.5.4.2" evidence="3 8"/>
<comment type="similarity">
    <text evidence="2 8">Belongs to the metallo-dependent hydrolases superfamily. Adenine deaminase family.</text>
</comment>
<dbReference type="AlphaFoldDB" id="E6U0V7"/>
<keyword evidence="5 8" id="KW-0464">Manganese</keyword>
<dbReference type="Pfam" id="PF13382">
    <property type="entry name" value="Adenine_deam_C"/>
    <property type="match status" value="1"/>
</dbReference>
<proteinExistence type="inferred from homology"/>
<evidence type="ECO:0000256" key="2">
    <source>
        <dbReference type="ARBA" id="ARBA00006773"/>
    </source>
</evidence>
<dbReference type="SUPFAM" id="SSF51556">
    <property type="entry name" value="Metallo-dependent hydrolases"/>
    <property type="match status" value="1"/>
</dbReference>
<dbReference type="InterPro" id="IPR006680">
    <property type="entry name" value="Amidohydro-rel"/>
</dbReference>
<dbReference type="InterPro" id="IPR026912">
    <property type="entry name" value="Adenine_deam_C"/>
</dbReference>
<evidence type="ECO:0000256" key="3">
    <source>
        <dbReference type="ARBA" id="ARBA00012782"/>
    </source>
</evidence>
<feature type="domain" description="Amidohydrolase-related" evidence="9">
    <location>
        <begin position="68"/>
        <end position="351"/>
    </location>
</feature>
<dbReference type="CDD" id="cd01295">
    <property type="entry name" value="AdeC"/>
    <property type="match status" value="1"/>
</dbReference>